<dbReference type="GO" id="GO:0004458">
    <property type="term" value="F:D-lactate dehydrogenase (cytochrome) activity"/>
    <property type="evidence" value="ECO:0007669"/>
    <property type="project" value="UniProtKB-EC"/>
</dbReference>
<evidence type="ECO:0000313" key="11">
    <source>
        <dbReference type="EMBL" id="KAH3671961.1"/>
    </source>
</evidence>
<dbReference type="InterPro" id="IPR016171">
    <property type="entry name" value="Vanillyl_alc_oxidase_C-sub2"/>
</dbReference>
<dbReference type="EC" id="1.1.2.4" evidence="9"/>
<dbReference type="GO" id="GO:0008720">
    <property type="term" value="F:D-lactate dehydrogenase (NAD+) activity"/>
    <property type="evidence" value="ECO:0007669"/>
    <property type="project" value="TreeGrafter"/>
</dbReference>
<evidence type="ECO:0000256" key="9">
    <source>
        <dbReference type="ARBA" id="ARBA00038897"/>
    </source>
</evidence>
<sequence length="558" mass="60846">MFRNCTRLSARARDCFYMSRRSLSQGSGGSSRSPSLFALLATCVFSASAGYAGHYYTKSQDFASTTSLDSLKSPTYASSKSVAEAIDKIRQIVGPDSITTSPGEIDYHSKDPSNFVRPKPDEHPNCVVYPTSVEQVSEILKICHEYSVPVIPFSGGTSIEGHYIPTRQGVSLDLGRMNKILRLHEEDLDVVVQPGVDWMELNEYLSPYGLMFGPDPGPGAMIGGILATNASGTNAVKYGAAKDNVLSLTVVLADGTIVKTKNRPRKSSNGYNLTNLFIGSEGTLGVIVEATLKLHFKPQNEVIATINFKEIGNATKTVTDLFRMGISCNAVEFMDDKQMRAVCEMGAGSSDDWAPDHMLLLKVGATSKESLKELVASINSVAKKNHGFNIGIASDEEDKERIWTVRKTLLWNSLQWARKVKPNATILPTDVCVPVSRLPELITRTMTKLEAADLLATAAGHAGDGNLHVLVIFDPEQKKVAHELINEMSKLAIELEGTVSGEHGIGVSDKRELLVEELGVDTIDLMRSIKYALDKKAILNPDHIFKIDPSENRNPSDD</sequence>
<evidence type="ECO:0000256" key="3">
    <source>
        <dbReference type="ARBA" id="ARBA00008000"/>
    </source>
</evidence>
<dbReference type="PROSITE" id="PS51387">
    <property type="entry name" value="FAD_PCMH"/>
    <property type="match status" value="1"/>
</dbReference>
<evidence type="ECO:0000256" key="8">
    <source>
        <dbReference type="ARBA" id="ARBA00023128"/>
    </source>
</evidence>
<dbReference type="InterPro" id="IPR016166">
    <property type="entry name" value="FAD-bd_PCMH"/>
</dbReference>
<dbReference type="InterPro" id="IPR004113">
    <property type="entry name" value="FAD-bd_oxidored_4_C"/>
</dbReference>
<reference evidence="11" key="2">
    <citation type="submission" date="2021-01" db="EMBL/GenBank/DDBJ databases">
        <authorList>
            <person name="Schikora-Tamarit M.A."/>
        </authorList>
    </citation>
    <scope>NUCLEOTIDE SEQUENCE</scope>
    <source>
        <strain evidence="11">CBS6075</strain>
    </source>
</reference>
<dbReference type="SUPFAM" id="SSF55103">
    <property type="entry name" value="FAD-linked oxidases, C-terminal domain"/>
    <property type="match status" value="1"/>
</dbReference>
<dbReference type="Gene3D" id="1.10.45.10">
    <property type="entry name" value="Vanillyl-alcohol Oxidase, Chain A, domain 4"/>
    <property type="match status" value="1"/>
</dbReference>
<dbReference type="FunFam" id="3.30.70.2740:FF:000001">
    <property type="entry name" value="D-lactate dehydrogenase mitochondrial"/>
    <property type="match status" value="1"/>
</dbReference>
<evidence type="ECO:0000259" key="10">
    <source>
        <dbReference type="PROSITE" id="PS51387"/>
    </source>
</evidence>
<accession>A0A9P8TBB0</accession>
<dbReference type="GO" id="GO:1903457">
    <property type="term" value="P:lactate catabolic process"/>
    <property type="evidence" value="ECO:0007669"/>
    <property type="project" value="TreeGrafter"/>
</dbReference>
<dbReference type="InterPro" id="IPR006094">
    <property type="entry name" value="Oxid_FAD_bind_N"/>
</dbReference>
<keyword evidence="8" id="KW-0496">Mitochondrion</keyword>
<feature type="domain" description="FAD-binding PCMH-type" evidence="10">
    <location>
        <begin position="120"/>
        <end position="297"/>
    </location>
</feature>
<evidence type="ECO:0000256" key="2">
    <source>
        <dbReference type="ARBA" id="ARBA00004173"/>
    </source>
</evidence>
<keyword evidence="4" id="KW-0285">Flavoprotein</keyword>
<dbReference type="PANTHER" id="PTHR11748:SF111">
    <property type="entry name" value="D-LACTATE DEHYDROGENASE, MITOCHONDRIAL-RELATED"/>
    <property type="match status" value="1"/>
</dbReference>
<dbReference type="RefSeq" id="XP_046065076.1">
    <property type="nucleotide sequence ID" value="XM_046202254.1"/>
</dbReference>
<comment type="subcellular location">
    <subcellularLocation>
        <location evidence="2">Mitochondrion</location>
    </subcellularLocation>
</comment>
<dbReference type="Gene3D" id="3.30.465.10">
    <property type="match status" value="1"/>
</dbReference>
<dbReference type="Pfam" id="PF01565">
    <property type="entry name" value="FAD_binding_4"/>
    <property type="match status" value="1"/>
</dbReference>
<dbReference type="EMBL" id="JAEUBE010000042">
    <property type="protein sequence ID" value="KAH3671961.1"/>
    <property type="molecule type" value="Genomic_DNA"/>
</dbReference>
<protein>
    <recommendedName>
        <fullName evidence="9">D-lactate dehydrogenase (cytochrome)</fullName>
        <ecNumber evidence="9">1.1.2.4</ecNumber>
    </recommendedName>
</protein>
<dbReference type="InterPro" id="IPR036318">
    <property type="entry name" value="FAD-bd_PCMH-like_sf"/>
</dbReference>
<dbReference type="PANTHER" id="PTHR11748">
    <property type="entry name" value="D-LACTATE DEHYDROGENASE"/>
    <property type="match status" value="1"/>
</dbReference>
<reference evidence="11" key="1">
    <citation type="journal article" date="2021" name="Open Biol.">
        <title>Shared evolutionary footprints suggest mitochondrial oxidative damage underlies multiple complex I losses in fungi.</title>
        <authorList>
            <person name="Schikora-Tamarit M.A."/>
            <person name="Marcet-Houben M."/>
            <person name="Nosek J."/>
            <person name="Gabaldon T."/>
        </authorList>
    </citation>
    <scope>NUCLEOTIDE SEQUENCE</scope>
    <source>
        <strain evidence="11">CBS6075</strain>
    </source>
</reference>
<dbReference type="SUPFAM" id="SSF56176">
    <property type="entry name" value="FAD-binding/transporter-associated domain-like"/>
    <property type="match status" value="1"/>
</dbReference>
<evidence type="ECO:0000256" key="5">
    <source>
        <dbReference type="ARBA" id="ARBA00022827"/>
    </source>
</evidence>
<evidence type="ECO:0000256" key="6">
    <source>
        <dbReference type="ARBA" id="ARBA00022946"/>
    </source>
</evidence>
<evidence type="ECO:0000313" key="12">
    <source>
        <dbReference type="Proteomes" id="UP000769157"/>
    </source>
</evidence>
<dbReference type="Proteomes" id="UP000769157">
    <property type="component" value="Unassembled WGS sequence"/>
</dbReference>
<keyword evidence="5" id="KW-0274">FAD</keyword>
<dbReference type="GO" id="GO:0071949">
    <property type="term" value="F:FAD binding"/>
    <property type="evidence" value="ECO:0007669"/>
    <property type="project" value="InterPro"/>
</dbReference>
<evidence type="ECO:0000256" key="1">
    <source>
        <dbReference type="ARBA" id="ARBA00001974"/>
    </source>
</evidence>
<proteinExistence type="inferred from homology"/>
<organism evidence="11 12">
    <name type="scientific">Ogataea philodendri</name>
    <dbReference type="NCBI Taxonomy" id="1378263"/>
    <lineage>
        <taxon>Eukaryota</taxon>
        <taxon>Fungi</taxon>
        <taxon>Dikarya</taxon>
        <taxon>Ascomycota</taxon>
        <taxon>Saccharomycotina</taxon>
        <taxon>Pichiomycetes</taxon>
        <taxon>Pichiales</taxon>
        <taxon>Pichiaceae</taxon>
        <taxon>Ogataea</taxon>
    </lineage>
</organism>
<dbReference type="Pfam" id="PF02913">
    <property type="entry name" value="FAD-oxidase_C"/>
    <property type="match status" value="1"/>
</dbReference>
<gene>
    <name evidence="11" type="ORF">OGAPHI_000147</name>
</gene>
<evidence type="ECO:0000256" key="7">
    <source>
        <dbReference type="ARBA" id="ARBA00023002"/>
    </source>
</evidence>
<name>A0A9P8TBB0_9ASCO</name>
<comment type="similarity">
    <text evidence="3">Belongs to the FAD-binding oxidoreductase/transferase type 4 family.</text>
</comment>
<dbReference type="InterPro" id="IPR016164">
    <property type="entry name" value="FAD-linked_Oxase-like_C"/>
</dbReference>
<dbReference type="Gene3D" id="3.30.70.2740">
    <property type="match status" value="1"/>
</dbReference>
<evidence type="ECO:0000256" key="4">
    <source>
        <dbReference type="ARBA" id="ARBA00022630"/>
    </source>
</evidence>
<dbReference type="AlphaFoldDB" id="A0A9P8TBB0"/>
<dbReference type="GO" id="GO:0005739">
    <property type="term" value="C:mitochondrion"/>
    <property type="evidence" value="ECO:0007669"/>
    <property type="project" value="UniProtKB-SubCell"/>
</dbReference>
<keyword evidence="12" id="KW-1185">Reference proteome</keyword>
<dbReference type="InterPro" id="IPR016169">
    <property type="entry name" value="FAD-bd_PCMH_sub2"/>
</dbReference>
<dbReference type="GeneID" id="70232115"/>
<comment type="caution">
    <text evidence="11">The sequence shown here is derived from an EMBL/GenBank/DDBJ whole genome shotgun (WGS) entry which is preliminary data.</text>
</comment>
<dbReference type="FunFam" id="3.30.465.10:FF:000014">
    <property type="entry name" value="D-lactate dehydrogenase (Cytochrome), putative"/>
    <property type="match status" value="1"/>
</dbReference>
<dbReference type="OrthoDB" id="7786253at2759"/>
<keyword evidence="7" id="KW-0560">Oxidoreductase</keyword>
<comment type="cofactor">
    <cofactor evidence="1">
        <name>FAD</name>
        <dbReference type="ChEBI" id="CHEBI:57692"/>
    </cofactor>
</comment>
<keyword evidence="6" id="KW-0809">Transit peptide</keyword>